<evidence type="ECO:0000313" key="2">
    <source>
        <dbReference type="EMBL" id="MDU8994771.1"/>
    </source>
</evidence>
<organism evidence="2 3">
    <name type="scientific">Streptomyces mirabilis</name>
    <dbReference type="NCBI Taxonomy" id="68239"/>
    <lineage>
        <taxon>Bacteria</taxon>
        <taxon>Bacillati</taxon>
        <taxon>Actinomycetota</taxon>
        <taxon>Actinomycetes</taxon>
        <taxon>Kitasatosporales</taxon>
        <taxon>Streptomycetaceae</taxon>
        <taxon>Streptomyces</taxon>
    </lineage>
</organism>
<keyword evidence="3" id="KW-1185">Reference proteome</keyword>
<name>A0ABU3ULH1_9ACTN</name>
<feature type="transmembrane region" description="Helical" evidence="1">
    <location>
        <begin position="61"/>
        <end position="80"/>
    </location>
</feature>
<evidence type="ECO:0000313" key="3">
    <source>
        <dbReference type="Proteomes" id="UP001257627"/>
    </source>
</evidence>
<sequence>MTSPLSRSRSRRATSHIAVRVAHAVLGGLLAVGWLLLPVARAGADEVRDAPGRGGTSTGDLVLPLVAVVAAGALAAYSYVRRTRRARTRTTPGGGTPHPVPFAELDRRAGRLLVEIDDCVRGSTEELGRAADRFGEEDAAPYTKALAFARSELTASFRLWQRLDDTLTDDSLVRRQLLEEIVARCTEAGRRLDAEAPGFDLLRALERTLPAALESAEARFRELTARTPAAEATLTELRERYAPSASLSVAGNVEQAKDRLVFATTRLDRARQSLDRGEGARATAHLRAAEAAVDQADLFVAGIDRLASELSSATALLPGALRDADTELVAARGLPAVGALPGRITHAASAVADVRRDITGGVRPYDPLGALRRLADAGTPLLSEDRVPVDRTLLDRAFLDHALLVARSVVALASDFVTTHRGAVGVEARTRLSEAERHLALAPRTLVDVRCADGLALEAQQLAERDVRAYGNPYAGPEGAGVGGAVLGGILLDDTPGAPAASFGGPRTRGRRDF</sequence>
<keyword evidence="1" id="KW-0472">Membrane</keyword>
<dbReference type="EMBL" id="JARAKF010000001">
    <property type="protein sequence ID" value="MDU8994771.1"/>
    <property type="molecule type" value="Genomic_DNA"/>
</dbReference>
<keyword evidence="1" id="KW-0812">Transmembrane</keyword>
<protein>
    <submittedName>
        <fullName evidence="2">Uncharacterized protein</fullName>
    </submittedName>
</protein>
<comment type="caution">
    <text evidence="2">The sequence shown here is derived from an EMBL/GenBank/DDBJ whole genome shotgun (WGS) entry which is preliminary data.</text>
</comment>
<evidence type="ECO:0000256" key="1">
    <source>
        <dbReference type="SAM" id="Phobius"/>
    </source>
</evidence>
<gene>
    <name evidence="2" type="ORF">PU648_20970</name>
</gene>
<feature type="transmembrane region" description="Helical" evidence="1">
    <location>
        <begin position="21"/>
        <end position="41"/>
    </location>
</feature>
<accession>A0ABU3ULH1</accession>
<keyword evidence="1" id="KW-1133">Transmembrane helix</keyword>
<proteinExistence type="predicted"/>
<dbReference type="Proteomes" id="UP001257627">
    <property type="component" value="Unassembled WGS sequence"/>
</dbReference>
<dbReference type="RefSeq" id="WP_266995929.1">
    <property type="nucleotide sequence ID" value="NZ_CP107955.1"/>
</dbReference>
<reference evidence="2 3" key="1">
    <citation type="submission" date="2023-02" db="EMBL/GenBank/DDBJ databases">
        <authorList>
            <person name="Maleckis M."/>
        </authorList>
    </citation>
    <scope>NUCLEOTIDE SEQUENCE [LARGE SCALE GENOMIC DNA]</scope>
    <source>
        <strain evidence="2 3">P8-A2</strain>
    </source>
</reference>